<sequence length="293" mass="32789">MKLLPQPTAQEIEHLDKLKLVSKTHLPPLKQVSVEAKCTKYAKMGDPQKIHPVTDVEGRPTAPLVPNGSSKISERADPVQHNYAPFRRTIPPAVAKPPKKRSCCCKCICWTTSLLILLLVVIATAAGTLYLVFQPKVPEYSVDRLKISDLRLNLDMSLYAKFDVKITAYNPNDKIGIFYDKGSHLSVWYSNTKLCQGSLPKFYQGHRNRTMLNVTLTGQTQYGSTLMAALQEQQQTGRIPLDLKVDVPVSIKLGKLKLRKVRIFGRCMLVVDSLSANNKISIKASSCKFRLKL</sequence>
<evidence type="ECO:0000259" key="7">
    <source>
        <dbReference type="Pfam" id="PF03168"/>
    </source>
</evidence>
<keyword evidence="2 6" id="KW-0812">Transmembrane</keyword>
<proteinExistence type="predicted"/>
<keyword evidence="3 6" id="KW-1133">Transmembrane helix</keyword>
<evidence type="ECO:0000256" key="6">
    <source>
        <dbReference type="SAM" id="Phobius"/>
    </source>
</evidence>
<dbReference type="PANTHER" id="PTHR31234">
    <property type="entry name" value="LATE EMBRYOGENESIS ABUNDANT (LEA) HYDROXYPROLINE-RICH GLYCOPROTEIN FAMILY"/>
    <property type="match status" value="1"/>
</dbReference>
<feature type="compositionally biased region" description="Basic and acidic residues" evidence="5">
    <location>
        <begin position="49"/>
        <end position="58"/>
    </location>
</feature>
<name>A0AA88UVI5_9ASTE</name>
<evidence type="ECO:0000256" key="1">
    <source>
        <dbReference type="ARBA" id="ARBA00004167"/>
    </source>
</evidence>
<dbReference type="PANTHER" id="PTHR31234:SF72">
    <property type="entry name" value="NDR1_HIN1-LIKE PROTEIN 6"/>
    <property type="match status" value="1"/>
</dbReference>
<keyword evidence="4 6" id="KW-0472">Membrane</keyword>
<organism evidence="8 9">
    <name type="scientific">Escallonia rubra</name>
    <dbReference type="NCBI Taxonomy" id="112253"/>
    <lineage>
        <taxon>Eukaryota</taxon>
        <taxon>Viridiplantae</taxon>
        <taxon>Streptophyta</taxon>
        <taxon>Embryophyta</taxon>
        <taxon>Tracheophyta</taxon>
        <taxon>Spermatophyta</taxon>
        <taxon>Magnoliopsida</taxon>
        <taxon>eudicotyledons</taxon>
        <taxon>Gunneridae</taxon>
        <taxon>Pentapetalae</taxon>
        <taxon>asterids</taxon>
        <taxon>campanulids</taxon>
        <taxon>Escalloniales</taxon>
        <taxon>Escalloniaceae</taxon>
        <taxon>Escallonia</taxon>
    </lineage>
</organism>
<gene>
    <name evidence="8" type="ORF">RJ640_001972</name>
</gene>
<dbReference type="InterPro" id="IPR004864">
    <property type="entry name" value="LEA_2"/>
</dbReference>
<protein>
    <recommendedName>
        <fullName evidence="7">Late embryogenesis abundant protein LEA-2 subgroup domain-containing protein</fullName>
    </recommendedName>
</protein>
<dbReference type="EMBL" id="JAVXUO010000604">
    <property type="protein sequence ID" value="KAK2990872.1"/>
    <property type="molecule type" value="Genomic_DNA"/>
</dbReference>
<comment type="subcellular location">
    <subcellularLocation>
        <location evidence="1">Membrane</location>
        <topology evidence="1">Single-pass membrane protein</topology>
    </subcellularLocation>
</comment>
<evidence type="ECO:0000256" key="2">
    <source>
        <dbReference type="ARBA" id="ARBA00022692"/>
    </source>
</evidence>
<reference evidence="8" key="1">
    <citation type="submission" date="2022-12" db="EMBL/GenBank/DDBJ databases">
        <title>Draft genome assemblies for two species of Escallonia (Escalloniales).</title>
        <authorList>
            <person name="Chanderbali A."/>
            <person name="Dervinis C."/>
            <person name="Anghel I."/>
            <person name="Soltis D."/>
            <person name="Soltis P."/>
            <person name="Zapata F."/>
        </authorList>
    </citation>
    <scope>NUCLEOTIDE SEQUENCE</scope>
    <source>
        <strain evidence="8">UCBG92.1500</strain>
        <tissue evidence="8">Leaf</tissue>
    </source>
</reference>
<dbReference type="GO" id="GO:0098542">
    <property type="term" value="P:defense response to other organism"/>
    <property type="evidence" value="ECO:0007669"/>
    <property type="project" value="InterPro"/>
</dbReference>
<dbReference type="Proteomes" id="UP001187471">
    <property type="component" value="Unassembled WGS sequence"/>
</dbReference>
<feature type="domain" description="Late embryogenesis abundant protein LEA-2 subgroup" evidence="7">
    <location>
        <begin position="166"/>
        <end position="263"/>
    </location>
</feature>
<dbReference type="GO" id="GO:0005886">
    <property type="term" value="C:plasma membrane"/>
    <property type="evidence" value="ECO:0007669"/>
    <property type="project" value="TreeGrafter"/>
</dbReference>
<comment type="caution">
    <text evidence="8">The sequence shown here is derived from an EMBL/GenBank/DDBJ whole genome shotgun (WGS) entry which is preliminary data.</text>
</comment>
<evidence type="ECO:0000256" key="4">
    <source>
        <dbReference type="ARBA" id="ARBA00023136"/>
    </source>
</evidence>
<evidence type="ECO:0000313" key="8">
    <source>
        <dbReference type="EMBL" id="KAK2990872.1"/>
    </source>
</evidence>
<dbReference type="Pfam" id="PF03168">
    <property type="entry name" value="LEA_2"/>
    <property type="match status" value="1"/>
</dbReference>
<keyword evidence="9" id="KW-1185">Reference proteome</keyword>
<dbReference type="AlphaFoldDB" id="A0AA88UVI5"/>
<accession>A0AA88UVI5</accession>
<dbReference type="InterPro" id="IPR044839">
    <property type="entry name" value="NDR1-like"/>
</dbReference>
<evidence type="ECO:0000256" key="3">
    <source>
        <dbReference type="ARBA" id="ARBA00022989"/>
    </source>
</evidence>
<evidence type="ECO:0000313" key="9">
    <source>
        <dbReference type="Proteomes" id="UP001187471"/>
    </source>
</evidence>
<feature type="transmembrane region" description="Helical" evidence="6">
    <location>
        <begin position="110"/>
        <end position="133"/>
    </location>
</feature>
<feature type="region of interest" description="Disordered" evidence="5">
    <location>
        <begin position="49"/>
        <end position="71"/>
    </location>
</feature>
<evidence type="ECO:0000256" key="5">
    <source>
        <dbReference type="SAM" id="MobiDB-lite"/>
    </source>
</evidence>